<dbReference type="GO" id="GO:0042773">
    <property type="term" value="P:ATP synthesis coupled electron transport"/>
    <property type="evidence" value="ECO:0007669"/>
    <property type="project" value="InterPro"/>
</dbReference>
<gene>
    <name evidence="10" type="ORF">RPIT_14460</name>
</gene>
<keyword evidence="11" id="KW-1185">Reference proteome</keyword>
<comment type="subcellular location">
    <subcellularLocation>
        <location evidence="1">Cell membrane</location>
        <topology evidence="1">Multi-pass membrane protein</topology>
    </subcellularLocation>
    <subcellularLocation>
        <location evidence="7">Membrane</location>
        <topology evidence="7">Multi-pass membrane protein</topology>
    </subcellularLocation>
</comment>
<dbReference type="GO" id="GO:0008137">
    <property type="term" value="F:NADH dehydrogenase (ubiquinone) activity"/>
    <property type="evidence" value="ECO:0007669"/>
    <property type="project" value="InterPro"/>
</dbReference>
<dbReference type="Pfam" id="PF00361">
    <property type="entry name" value="Proton_antipo_M"/>
    <property type="match status" value="1"/>
</dbReference>
<keyword evidence="3" id="KW-1003">Cell membrane</keyword>
<feature type="domain" description="NADH:quinone oxidoreductase/Mrp antiporter transmembrane" evidence="8">
    <location>
        <begin position="130"/>
        <end position="420"/>
    </location>
</feature>
<evidence type="ECO:0000256" key="1">
    <source>
        <dbReference type="ARBA" id="ARBA00004651"/>
    </source>
</evidence>
<dbReference type="Pfam" id="PF00662">
    <property type="entry name" value="Proton_antipo_N"/>
    <property type="match status" value="1"/>
</dbReference>
<dbReference type="PRINTS" id="PR01437">
    <property type="entry name" value="NUOXDRDTASE4"/>
</dbReference>
<evidence type="ECO:0000256" key="5">
    <source>
        <dbReference type="ARBA" id="ARBA00022989"/>
    </source>
</evidence>
<dbReference type="InterPro" id="IPR003918">
    <property type="entry name" value="NADH_UbQ_OxRdtase"/>
</dbReference>
<evidence type="ECO:0000256" key="2">
    <source>
        <dbReference type="ARBA" id="ARBA00005346"/>
    </source>
</evidence>
<evidence type="ECO:0000259" key="8">
    <source>
        <dbReference type="Pfam" id="PF00361"/>
    </source>
</evidence>
<evidence type="ECO:0000256" key="4">
    <source>
        <dbReference type="ARBA" id="ARBA00022692"/>
    </source>
</evidence>
<evidence type="ECO:0000313" key="11">
    <source>
        <dbReference type="Proteomes" id="UP000188324"/>
    </source>
</evidence>
<dbReference type="Proteomes" id="UP000188324">
    <property type="component" value="Chromosome"/>
</dbReference>
<proteinExistence type="inferred from homology"/>
<dbReference type="PANTHER" id="PTHR42703">
    <property type="entry name" value="NADH DEHYDROGENASE"/>
    <property type="match status" value="1"/>
</dbReference>
<dbReference type="EMBL" id="CP019605">
    <property type="protein sequence ID" value="AQP45861.1"/>
    <property type="molecule type" value="Genomic_DNA"/>
</dbReference>
<organism evidence="10 11">
    <name type="scientific">Tessaracoccus flavus</name>
    <dbReference type="NCBI Taxonomy" id="1610493"/>
    <lineage>
        <taxon>Bacteria</taxon>
        <taxon>Bacillati</taxon>
        <taxon>Actinomycetota</taxon>
        <taxon>Actinomycetes</taxon>
        <taxon>Propionibacteriales</taxon>
        <taxon>Propionibacteriaceae</taxon>
        <taxon>Tessaracoccus</taxon>
    </lineage>
</organism>
<name>A0A1Q2CIC3_9ACTN</name>
<evidence type="ECO:0000256" key="3">
    <source>
        <dbReference type="ARBA" id="ARBA00022475"/>
    </source>
</evidence>
<dbReference type="RefSeq" id="WP_077344066.1">
    <property type="nucleotide sequence ID" value="NZ_CP019605.1"/>
</dbReference>
<dbReference type="NCBIfam" id="NF009308">
    <property type="entry name" value="PRK12665.1"/>
    <property type="match status" value="1"/>
</dbReference>
<evidence type="ECO:0000256" key="7">
    <source>
        <dbReference type="RuleBase" id="RU000320"/>
    </source>
</evidence>
<keyword evidence="5" id="KW-1133">Transmembrane helix</keyword>
<dbReference type="OrthoDB" id="9768329at2"/>
<keyword evidence="4 7" id="KW-0812">Transmembrane</keyword>
<accession>A0A1Q2CIC3</accession>
<dbReference type="InterPro" id="IPR001750">
    <property type="entry name" value="ND/Mrp_TM"/>
</dbReference>
<reference evidence="10 11" key="1">
    <citation type="journal article" date="2016" name="Int. J. Syst. Evol. Microbiol.">
        <title>Tessaracoccus flavus sp. nov., isolated from the drainage system of a lindane-producing factory.</title>
        <authorList>
            <person name="Kumari R."/>
            <person name="Singh P."/>
            <person name="Schumann P."/>
            <person name="Lal R."/>
        </authorList>
    </citation>
    <scope>NUCLEOTIDE SEQUENCE [LARGE SCALE GENOMIC DNA]</scope>
    <source>
        <strain evidence="10 11">RP1T</strain>
    </source>
</reference>
<dbReference type="PANTHER" id="PTHR42703:SF1">
    <property type="entry name" value="NA(+)_H(+) ANTIPORTER SUBUNIT D1"/>
    <property type="match status" value="1"/>
</dbReference>
<dbReference type="InterPro" id="IPR001516">
    <property type="entry name" value="Proton_antipo_N"/>
</dbReference>
<dbReference type="AlphaFoldDB" id="A0A1Q2CIC3"/>
<comment type="similarity">
    <text evidence="2">Belongs to the CPA3 antiporters (TC 2.A.63) subunit D family.</text>
</comment>
<dbReference type="GO" id="GO:0005886">
    <property type="term" value="C:plasma membrane"/>
    <property type="evidence" value="ECO:0007669"/>
    <property type="project" value="UniProtKB-SubCell"/>
</dbReference>
<dbReference type="InterPro" id="IPR050586">
    <property type="entry name" value="CPA3_Na-H_Antiporter_D"/>
</dbReference>
<dbReference type="KEGG" id="tfl:RPIT_14460"/>
<feature type="domain" description="NADH-Ubiquinone oxidoreductase (complex I) chain 5 N-terminal" evidence="9">
    <location>
        <begin position="66"/>
        <end position="98"/>
    </location>
</feature>
<evidence type="ECO:0000256" key="6">
    <source>
        <dbReference type="ARBA" id="ARBA00023136"/>
    </source>
</evidence>
<sequence length="517" mass="55136">MTSLLPVPVLLAVFGAAVTLVLPRRPGLQRFVSILSISCMIGVAAVLMWFTNSHGPLALWLGGWEVPLGISLVADRLSALMLLVAAVVALCVLIFATGQDRDEVRRETPVSIFHPTFLLLMAGVSNAFLAGDLFNLFVGFEILLFASYVLLTLGGTPDRIRAGTTYVIVSLLSSSLFLISIASIYAATGTVNMAQISIRLEMITEPIRLLLEVLLVVTFSIKAAVFPLSSWLPDSYPTAPAPVTAVFAGLLTKVGVYALIRTETLLFPGTNMHGILMVVALATMVIGILGAVAQVEIKRMLSFTLISHIGYMIFGIALNTDEGMAATIFYTAHHITIQATLFLVTGLIERRGGTSSLDGLGGLLKVAPMLAFLFFIPAMNLAGIPPMSGFVGKLGLLQAGASVGTPLAWAVVAGGVTTSLLTLMAMAKVWNRAFWGVTPREQRQVEARELELDLDPDELDDDTRPMPPVQVGATLALVLFGMALMVFAGPLYEYTTAAAEALRDGSYVNAVLPEGLR</sequence>
<keyword evidence="6" id="KW-0472">Membrane</keyword>
<protein>
    <submittedName>
        <fullName evidence="10">Na+/H+ antiporter subunit D</fullName>
    </submittedName>
</protein>
<evidence type="ECO:0000259" key="9">
    <source>
        <dbReference type="Pfam" id="PF00662"/>
    </source>
</evidence>
<dbReference type="STRING" id="1610493.RPIT_14460"/>
<evidence type="ECO:0000313" key="10">
    <source>
        <dbReference type="EMBL" id="AQP45861.1"/>
    </source>
</evidence>